<dbReference type="InterPro" id="IPR001789">
    <property type="entry name" value="Sig_transdc_resp-reg_receiver"/>
</dbReference>
<evidence type="ECO:0000256" key="1">
    <source>
        <dbReference type="ARBA" id="ARBA00022553"/>
    </source>
</evidence>
<dbReference type="AlphaFoldDB" id="A0A6J7NDH6"/>
<sequence length="271" mass="29153">MSITLGQQRRILAKCARDAELVTGPVWSKLLQCQRFVHGWLTFAIYRRPMNHVLLVEDDPDLREVLGVAFSTINGWDVTSAATTAAALELLACSTPGLVLCDLHLGDGLATGVMTQAVHQGIPTLVLTASRVNGSVESLMPDGIAGVLEKPIDPHALCELGRDLTGSSWAPNPSAASVFARDETAVASFMVHRRPRVAREAMTLLGGDEELTRTELHRLVGRLATYGLHDSAEALRDAEESMAIGRAAGDSSVHDSIVLARERLVEFVSRG</sequence>
<protein>
    <submittedName>
        <fullName evidence="3">Unannotated protein</fullName>
    </submittedName>
</protein>
<organism evidence="3">
    <name type="scientific">freshwater metagenome</name>
    <dbReference type="NCBI Taxonomy" id="449393"/>
    <lineage>
        <taxon>unclassified sequences</taxon>
        <taxon>metagenomes</taxon>
        <taxon>ecological metagenomes</taxon>
    </lineage>
</organism>
<dbReference type="SUPFAM" id="SSF52172">
    <property type="entry name" value="CheY-like"/>
    <property type="match status" value="1"/>
</dbReference>
<dbReference type="SMART" id="SM00448">
    <property type="entry name" value="REC"/>
    <property type="match status" value="1"/>
</dbReference>
<dbReference type="GO" id="GO:0000160">
    <property type="term" value="P:phosphorelay signal transduction system"/>
    <property type="evidence" value="ECO:0007669"/>
    <property type="project" value="InterPro"/>
</dbReference>
<dbReference type="PANTHER" id="PTHR44591:SF3">
    <property type="entry name" value="RESPONSE REGULATORY DOMAIN-CONTAINING PROTEIN"/>
    <property type="match status" value="1"/>
</dbReference>
<dbReference type="PROSITE" id="PS50110">
    <property type="entry name" value="RESPONSE_REGULATORY"/>
    <property type="match status" value="1"/>
</dbReference>
<gene>
    <name evidence="3" type="ORF">UFOPK3957_00969</name>
</gene>
<evidence type="ECO:0000259" key="2">
    <source>
        <dbReference type="PROSITE" id="PS50110"/>
    </source>
</evidence>
<proteinExistence type="predicted"/>
<reference evidence="3" key="1">
    <citation type="submission" date="2020-05" db="EMBL/GenBank/DDBJ databases">
        <authorList>
            <person name="Chiriac C."/>
            <person name="Salcher M."/>
            <person name="Ghai R."/>
            <person name="Kavagutti S V."/>
        </authorList>
    </citation>
    <scope>NUCLEOTIDE SEQUENCE</scope>
</reference>
<dbReference type="InterPro" id="IPR011006">
    <property type="entry name" value="CheY-like_superfamily"/>
</dbReference>
<dbReference type="EMBL" id="CAFBOM010000153">
    <property type="protein sequence ID" value="CAB4990355.1"/>
    <property type="molecule type" value="Genomic_DNA"/>
</dbReference>
<dbReference type="Pfam" id="PF00072">
    <property type="entry name" value="Response_reg"/>
    <property type="match status" value="1"/>
</dbReference>
<dbReference type="Gene3D" id="3.40.50.2300">
    <property type="match status" value="1"/>
</dbReference>
<keyword evidence="1" id="KW-0597">Phosphoprotein</keyword>
<dbReference type="InterPro" id="IPR050595">
    <property type="entry name" value="Bact_response_regulator"/>
</dbReference>
<name>A0A6J7NDH6_9ZZZZ</name>
<feature type="domain" description="Response regulatory" evidence="2">
    <location>
        <begin position="52"/>
        <end position="165"/>
    </location>
</feature>
<accession>A0A6J7NDH6</accession>
<dbReference type="PANTHER" id="PTHR44591">
    <property type="entry name" value="STRESS RESPONSE REGULATOR PROTEIN 1"/>
    <property type="match status" value="1"/>
</dbReference>
<evidence type="ECO:0000313" key="3">
    <source>
        <dbReference type="EMBL" id="CAB4990355.1"/>
    </source>
</evidence>